<proteinExistence type="predicted"/>
<gene>
    <name evidence="1" type="ORF">RM520_09940</name>
</gene>
<evidence type="ECO:0000313" key="1">
    <source>
        <dbReference type="EMBL" id="MDT0621950.1"/>
    </source>
</evidence>
<organism evidence="1 2">
    <name type="scientific">Croceitalea vernalis</name>
    <dbReference type="NCBI Taxonomy" id="3075599"/>
    <lineage>
        <taxon>Bacteria</taxon>
        <taxon>Pseudomonadati</taxon>
        <taxon>Bacteroidota</taxon>
        <taxon>Flavobacteriia</taxon>
        <taxon>Flavobacteriales</taxon>
        <taxon>Flavobacteriaceae</taxon>
        <taxon>Croceitalea</taxon>
    </lineage>
</organism>
<dbReference type="Proteomes" id="UP001250662">
    <property type="component" value="Unassembled WGS sequence"/>
</dbReference>
<comment type="caution">
    <text evidence="1">The sequence shown here is derived from an EMBL/GenBank/DDBJ whole genome shotgun (WGS) entry which is preliminary data.</text>
</comment>
<keyword evidence="2" id="KW-1185">Reference proteome</keyword>
<dbReference type="RefSeq" id="WP_311387918.1">
    <property type="nucleotide sequence ID" value="NZ_JAVRHU010000002.1"/>
</dbReference>
<accession>A0ABU3BIF4</accession>
<dbReference type="EMBL" id="JAVRHU010000002">
    <property type="protein sequence ID" value="MDT0621950.1"/>
    <property type="molecule type" value="Genomic_DNA"/>
</dbReference>
<protein>
    <submittedName>
        <fullName evidence="1">YdeI/OmpD-associated family protein</fullName>
    </submittedName>
</protein>
<dbReference type="Pfam" id="PF13376">
    <property type="entry name" value="OmdA"/>
    <property type="match status" value="1"/>
</dbReference>
<evidence type="ECO:0000313" key="2">
    <source>
        <dbReference type="Proteomes" id="UP001250662"/>
    </source>
</evidence>
<name>A0ABU3BIF4_9FLAO</name>
<sequence length="163" mass="19050">MLKSSVFEISVTGDYYSLILSEEIVEPFIKMKTRRVKAVAKFEGKELVFHAAIQKIHGQYCMMFGKRYQKELGLFPNDIFEMQFFEDTSKYGVEVPEEFEAVMISDYEAFKIFESFTDGKKRGLIYGIARYKNSQTKIDKTLLLCENLKRGIKDPKELFKAQF</sequence>
<reference evidence="1 2" key="1">
    <citation type="submission" date="2023-09" db="EMBL/GenBank/DDBJ databases">
        <authorList>
            <person name="Rey-Velasco X."/>
        </authorList>
    </citation>
    <scope>NUCLEOTIDE SEQUENCE [LARGE SCALE GENOMIC DNA]</scope>
    <source>
        <strain evidence="1 2">P007</strain>
    </source>
</reference>